<comment type="caution">
    <text evidence="2">The sequence shown here is derived from an EMBL/GenBank/DDBJ whole genome shotgun (WGS) entry which is preliminary data.</text>
</comment>
<dbReference type="SUPFAM" id="SSF51338">
    <property type="entry name" value="Composite domain of metallo-dependent hydrolases"/>
    <property type="match status" value="1"/>
</dbReference>
<evidence type="ECO:0000259" key="1">
    <source>
        <dbReference type="Pfam" id="PF07969"/>
    </source>
</evidence>
<proteinExistence type="predicted"/>
<dbReference type="PANTHER" id="PTHR22642">
    <property type="entry name" value="IMIDAZOLONEPROPIONASE"/>
    <property type="match status" value="1"/>
</dbReference>
<protein>
    <submittedName>
        <fullName evidence="2">Amidohydrolase 3</fullName>
    </submittedName>
</protein>
<name>K1SCV7_9ZZZZ</name>
<evidence type="ECO:0000313" key="2">
    <source>
        <dbReference type="EMBL" id="EKC58547.1"/>
    </source>
</evidence>
<gene>
    <name evidence="2" type="ORF">OBE_09951</name>
</gene>
<dbReference type="EMBL" id="AJWZ01006866">
    <property type="protein sequence ID" value="EKC58547.1"/>
    <property type="molecule type" value="Genomic_DNA"/>
</dbReference>
<accession>K1SCV7</accession>
<feature type="non-terminal residue" evidence="2">
    <location>
        <position position="281"/>
    </location>
</feature>
<dbReference type="PANTHER" id="PTHR22642:SF2">
    <property type="entry name" value="PROTEIN LONG AFTER FAR-RED 3"/>
    <property type="match status" value="1"/>
</dbReference>
<keyword evidence="2" id="KW-0378">Hydrolase</keyword>
<dbReference type="Pfam" id="PF07969">
    <property type="entry name" value="Amidohydro_3"/>
    <property type="match status" value="1"/>
</dbReference>
<dbReference type="AlphaFoldDB" id="K1SCV7"/>
<dbReference type="Gene3D" id="2.30.40.10">
    <property type="entry name" value="Urease, subunit C, domain 1"/>
    <property type="match status" value="1"/>
</dbReference>
<dbReference type="InterPro" id="IPR011059">
    <property type="entry name" value="Metal-dep_hydrolase_composite"/>
</dbReference>
<sequence length="281" mass="30950">MELYTNARFISCEKENRIYTAMAVKGGHIVWLGDESSIPPRYGKAKRVDLGGATVTPAFGDTHMHFGSLCVFENTFYLMDVKNFAEAKAAVRRYADSHRKNKVLMGYGCTANTVAEHRLPEKRDLDDWTERPLMVMKYDGHAAVCNSAMLALLSDKVKSDPGCNTETGWLYQSAFYNGVNEATAYIPTMDIIRGLSGGAEYLASVGIGLVHTVEGVGFANDLDIDMIKILAPGLPQAFRIFFQTMDLKAVKKHGFKRVGGCFKLALDGCFGSEDAALKEPY</sequence>
<dbReference type="Gene3D" id="3.20.20.140">
    <property type="entry name" value="Metal-dependent hydrolases"/>
    <property type="match status" value="1"/>
</dbReference>
<reference evidence="2" key="1">
    <citation type="journal article" date="2013" name="Environ. Microbiol.">
        <title>Microbiota from the distal guts of lean and obese adolescents exhibit partial functional redundancy besides clear differences in community structure.</title>
        <authorList>
            <person name="Ferrer M."/>
            <person name="Ruiz A."/>
            <person name="Lanza F."/>
            <person name="Haange S.B."/>
            <person name="Oberbach A."/>
            <person name="Till H."/>
            <person name="Bargiela R."/>
            <person name="Campoy C."/>
            <person name="Segura M.T."/>
            <person name="Richter M."/>
            <person name="von Bergen M."/>
            <person name="Seifert J."/>
            <person name="Suarez A."/>
        </authorList>
    </citation>
    <scope>NUCLEOTIDE SEQUENCE</scope>
</reference>
<dbReference type="InterPro" id="IPR013108">
    <property type="entry name" value="Amidohydro_3"/>
</dbReference>
<dbReference type="GO" id="GO:0016810">
    <property type="term" value="F:hydrolase activity, acting on carbon-nitrogen (but not peptide) bonds"/>
    <property type="evidence" value="ECO:0007669"/>
    <property type="project" value="InterPro"/>
</dbReference>
<dbReference type="Gene3D" id="3.10.310.70">
    <property type="match status" value="1"/>
</dbReference>
<feature type="domain" description="Amidohydrolase 3" evidence="1">
    <location>
        <begin position="48"/>
        <end position="162"/>
    </location>
</feature>
<organism evidence="2">
    <name type="scientific">human gut metagenome</name>
    <dbReference type="NCBI Taxonomy" id="408170"/>
    <lineage>
        <taxon>unclassified sequences</taxon>
        <taxon>metagenomes</taxon>
        <taxon>organismal metagenomes</taxon>
    </lineage>
</organism>